<keyword evidence="9" id="KW-1185">Reference proteome</keyword>
<dbReference type="OrthoDB" id="1758221at2"/>
<evidence type="ECO:0000256" key="4">
    <source>
        <dbReference type="ARBA" id="ARBA00022989"/>
    </source>
</evidence>
<reference evidence="8 9" key="1">
    <citation type="submission" date="2016-10" db="EMBL/GenBank/DDBJ databases">
        <title>Draft genome sequences of four alkaliphilic bacteria belonging to the Anaerobacillus genus.</title>
        <authorList>
            <person name="Bassil N.M."/>
            <person name="Lloyd J.R."/>
        </authorList>
    </citation>
    <scope>NUCLEOTIDE SEQUENCE [LARGE SCALE GENOMIC DNA]</scope>
    <source>
        <strain evidence="8 9">DSM 15340</strain>
    </source>
</reference>
<dbReference type="PANTHER" id="PTHR33545">
    <property type="entry name" value="UPF0750 MEMBRANE PROTEIN YITT-RELATED"/>
    <property type="match status" value="1"/>
</dbReference>
<dbReference type="CDD" id="cd16380">
    <property type="entry name" value="YitT_C"/>
    <property type="match status" value="1"/>
</dbReference>
<dbReference type="InterPro" id="IPR003740">
    <property type="entry name" value="YitT"/>
</dbReference>
<dbReference type="Pfam" id="PF10035">
    <property type="entry name" value="DUF2179"/>
    <property type="match status" value="1"/>
</dbReference>
<dbReference type="InterPro" id="IPR015867">
    <property type="entry name" value="N-reg_PII/ATP_PRibTrfase_C"/>
</dbReference>
<dbReference type="EMBL" id="MLQQ01000018">
    <property type="protein sequence ID" value="OIJ12893.1"/>
    <property type="molecule type" value="Genomic_DNA"/>
</dbReference>
<dbReference type="Pfam" id="PF02588">
    <property type="entry name" value="YitT_membrane"/>
    <property type="match status" value="1"/>
</dbReference>
<protein>
    <recommendedName>
        <fullName evidence="7">DUF2179 domain-containing protein</fullName>
    </recommendedName>
</protein>
<evidence type="ECO:0000256" key="5">
    <source>
        <dbReference type="ARBA" id="ARBA00023136"/>
    </source>
</evidence>
<dbReference type="AlphaFoldDB" id="A0A1S2LLC9"/>
<evidence type="ECO:0000259" key="7">
    <source>
        <dbReference type="Pfam" id="PF10035"/>
    </source>
</evidence>
<comment type="subcellular location">
    <subcellularLocation>
        <location evidence="1">Cell membrane</location>
        <topology evidence="1">Multi-pass membrane protein</topology>
    </subcellularLocation>
</comment>
<keyword evidence="4 6" id="KW-1133">Transmembrane helix</keyword>
<evidence type="ECO:0000256" key="3">
    <source>
        <dbReference type="ARBA" id="ARBA00022692"/>
    </source>
</evidence>
<evidence type="ECO:0000256" key="2">
    <source>
        <dbReference type="ARBA" id="ARBA00022475"/>
    </source>
</evidence>
<proteinExistence type="predicted"/>
<keyword evidence="3 6" id="KW-0812">Transmembrane</keyword>
<dbReference type="GO" id="GO:0005886">
    <property type="term" value="C:plasma membrane"/>
    <property type="evidence" value="ECO:0007669"/>
    <property type="project" value="UniProtKB-SubCell"/>
</dbReference>
<dbReference type="InterPro" id="IPR051461">
    <property type="entry name" value="UPF0750_membrane"/>
</dbReference>
<gene>
    <name evidence="8" type="ORF">BKP35_10030</name>
</gene>
<sequence>MRETIKSYMFLNLGALFVAINVHFFLSPNTLATGGVSGLAIILNSLIPGLTIGLFMIFVNIILFIVGFIFIGFKFGVKTIYASFALSFLVWFLEWLVPMSGPISDDLLIQLIIGQCISAVGIGLVFSKGASTGGTDIIAMILNKYFAIEMGKAVLLADIFIALSSIFLFGPEIGMYAFFGVMLNALVIDYTLKQVNEKKEVVIISAESDSIKKYIVKELEIGATIHDARGAFTDSQKEVITTIIGRKDLIKLKRYISEVDQQAFITVHDMNEILGQRYKRLA</sequence>
<organism evidence="8 9">
    <name type="scientific">Anaerobacillus arseniciselenatis</name>
    <dbReference type="NCBI Taxonomy" id="85682"/>
    <lineage>
        <taxon>Bacteria</taxon>
        <taxon>Bacillati</taxon>
        <taxon>Bacillota</taxon>
        <taxon>Bacilli</taxon>
        <taxon>Bacillales</taxon>
        <taxon>Bacillaceae</taxon>
        <taxon>Anaerobacillus</taxon>
    </lineage>
</organism>
<keyword evidence="2" id="KW-1003">Cell membrane</keyword>
<feature type="transmembrane region" description="Helical" evidence="6">
    <location>
        <begin position="146"/>
        <end position="167"/>
    </location>
</feature>
<feature type="transmembrane region" description="Helical" evidence="6">
    <location>
        <begin position="7"/>
        <end position="26"/>
    </location>
</feature>
<evidence type="ECO:0000256" key="6">
    <source>
        <dbReference type="SAM" id="Phobius"/>
    </source>
</evidence>
<dbReference type="PIRSF" id="PIRSF006483">
    <property type="entry name" value="Membrane_protein_YitT"/>
    <property type="match status" value="1"/>
</dbReference>
<accession>A0A1S2LLC9</accession>
<evidence type="ECO:0000256" key="1">
    <source>
        <dbReference type="ARBA" id="ARBA00004651"/>
    </source>
</evidence>
<name>A0A1S2LLC9_9BACI</name>
<evidence type="ECO:0000313" key="8">
    <source>
        <dbReference type="EMBL" id="OIJ12893.1"/>
    </source>
</evidence>
<keyword evidence="5 6" id="KW-0472">Membrane</keyword>
<feature type="domain" description="DUF2179" evidence="7">
    <location>
        <begin position="222"/>
        <end position="275"/>
    </location>
</feature>
<dbReference type="PANTHER" id="PTHR33545:SF5">
    <property type="entry name" value="UPF0750 MEMBRANE PROTEIN YITT"/>
    <property type="match status" value="1"/>
</dbReference>
<feature type="transmembrane region" description="Helical" evidence="6">
    <location>
        <begin position="173"/>
        <end position="192"/>
    </location>
</feature>
<dbReference type="InterPro" id="IPR019264">
    <property type="entry name" value="DUF2179"/>
</dbReference>
<evidence type="ECO:0000313" key="9">
    <source>
        <dbReference type="Proteomes" id="UP000180098"/>
    </source>
</evidence>
<dbReference type="Proteomes" id="UP000180098">
    <property type="component" value="Unassembled WGS sequence"/>
</dbReference>
<dbReference type="RefSeq" id="WP_071313200.1">
    <property type="nucleotide sequence ID" value="NZ_MLQQ01000018.1"/>
</dbReference>
<feature type="transmembrane region" description="Helical" evidence="6">
    <location>
        <begin position="46"/>
        <end position="73"/>
    </location>
</feature>
<feature type="transmembrane region" description="Helical" evidence="6">
    <location>
        <begin position="107"/>
        <end position="126"/>
    </location>
</feature>
<feature type="transmembrane region" description="Helical" evidence="6">
    <location>
        <begin position="80"/>
        <end position="101"/>
    </location>
</feature>
<comment type="caution">
    <text evidence="8">The sequence shown here is derived from an EMBL/GenBank/DDBJ whole genome shotgun (WGS) entry which is preliminary data.</text>
</comment>
<dbReference type="Gene3D" id="3.30.70.120">
    <property type="match status" value="1"/>
</dbReference>